<dbReference type="Gene3D" id="3.30.565.10">
    <property type="entry name" value="Histidine kinase-like ATPase, C-terminal domain"/>
    <property type="match status" value="1"/>
</dbReference>
<evidence type="ECO:0000256" key="2">
    <source>
        <dbReference type="ARBA" id="ARBA00012438"/>
    </source>
</evidence>
<dbReference type="CDD" id="cd00130">
    <property type="entry name" value="PAS"/>
    <property type="match status" value="1"/>
</dbReference>
<dbReference type="CDD" id="cd00082">
    <property type="entry name" value="HisKA"/>
    <property type="match status" value="1"/>
</dbReference>
<dbReference type="Gene3D" id="1.10.287.130">
    <property type="match status" value="1"/>
</dbReference>
<dbReference type="InterPro" id="IPR036097">
    <property type="entry name" value="HisK_dim/P_sf"/>
</dbReference>
<dbReference type="SUPFAM" id="SSF47384">
    <property type="entry name" value="Homodimeric domain of signal transducing histidine kinase"/>
    <property type="match status" value="1"/>
</dbReference>
<dbReference type="SUPFAM" id="SSF55874">
    <property type="entry name" value="ATPase domain of HSP90 chaperone/DNA topoisomerase II/histidine kinase"/>
    <property type="match status" value="1"/>
</dbReference>
<dbReference type="InterPro" id="IPR036890">
    <property type="entry name" value="HATPase_C_sf"/>
</dbReference>
<dbReference type="PANTHER" id="PTHR43065">
    <property type="entry name" value="SENSOR HISTIDINE KINASE"/>
    <property type="match status" value="1"/>
</dbReference>
<dbReference type="EC" id="2.7.13.3" evidence="2"/>
<feature type="transmembrane region" description="Helical" evidence="4">
    <location>
        <begin position="273"/>
        <end position="295"/>
    </location>
</feature>
<reference evidence="7 8" key="1">
    <citation type="submission" date="2020-05" db="EMBL/GenBank/DDBJ databases">
        <title>Draft genome sequence of Desulfovibrio sp. strain HN2T.</title>
        <authorList>
            <person name="Ueno A."/>
            <person name="Tamazawa S."/>
            <person name="Tamamura S."/>
            <person name="Murakami T."/>
            <person name="Kiyama T."/>
            <person name="Inomata H."/>
            <person name="Amano Y."/>
            <person name="Miyakawa K."/>
            <person name="Tamaki H."/>
            <person name="Naganuma T."/>
            <person name="Kaneko K."/>
        </authorList>
    </citation>
    <scope>NUCLEOTIDE SEQUENCE [LARGE SCALE GENOMIC DNA]</scope>
    <source>
        <strain evidence="7 8">HN2</strain>
    </source>
</reference>
<dbReference type="NCBIfam" id="TIGR00229">
    <property type="entry name" value="sensory_box"/>
    <property type="match status" value="1"/>
</dbReference>
<keyword evidence="4" id="KW-0812">Transmembrane</keyword>
<feature type="domain" description="PAS" evidence="6">
    <location>
        <begin position="355"/>
        <end position="400"/>
    </location>
</feature>
<evidence type="ECO:0000256" key="3">
    <source>
        <dbReference type="ARBA" id="ARBA00022553"/>
    </source>
</evidence>
<dbReference type="EMBL" id="BLVO01000012">
    <property type="protein sequence ID" value="GFM32766.1"/>
    <property type="molecule type" value="Genomic_DNA"/>
</dbReference>
<keyword evidence="3" id="KW-0597">Phosphoprotein</keyword>
<dbReference type="GO" id="GO:0000155">
    <property type="term" value="F:phosphorelay sensor kinase activity"/>
    <property type="evidence" value="ECO:0007669"/>
    <property type="project" value="InterPro"/>
</dbReference>
<name>A0A7J0BGH7_9BACT</name>
<dbReference type="InterPro" id="IPR004358">
    <property type="entry name" value="Sig_transdc_His_kin-like_C"/>
</dbReference>
<keyword evidence="7" id="KW-0808">Transferase</keyword>
<evidence type="ECO:0000256" key="4">
    <source>
        <dbReference type="SAM" id="Phobius"/>
    </source>
</evidence>
<gene>
    <name evidence="7" type="ORF">DSM101010T_11310</name>
</gene>
<accession>A0A7J0BGH7</accession>
<proteinExistence type="predicted"/>
<dbReference type="Pfam" id="PF08448">
    <property type="entry name" value="PAS_4"/>
    <property type="match status" value="1"/>
</dbReference>
<evidence type="ECO:0000313" key="7">
    <source>
        <dbReference type="EMBL" id="GFM32766.1"/>
    </source>
</evidence>
<keyword evidence="4" id="KW-0472">Membrane</keyword>
<comment type="catalytic activity">
    <reaction evidence="1">
        <text>ATP + protein L-histidine = ADP + protein N-phospho-L-histidine.</text>
        <dbReference type="EC" id="2.7.13.3"/>
    </reaction>
</comment>
<dbReference type="InterPro" id="IPR003594">
    <property type="entry name" value="HATPase_dom"/>
</dbReference>
<dbReference type="InterPro" id="IPR005467">
    <property type="entry name" value="His_kinase_dom"/>
</dbReference>
<dbReference type="PANTHER" id="PTHR43065:SF42">
    <property type="entry name" value="TWO-COMPONENT SENSOR PPRA"/>
    <property type="match status" value="1"/>
</dbReference>
<keyword evidence="7" id="KW-0418">Kinase</keyword>
<dbReference type="SMART" id="SM00387">
    <property type="entry name" value="HATPase_c"/>
    <property type="match status" value="1"/>
</dbReference>
<keyword evidence="4" id="KW-1133">Transmembrane helix</keyword>
<dbReference type="CDD" id="cd18774">
    <property type="entry name" value="PDC2_HK_sensor"/>
    <property type="match status" value="1"/>
</dbReference>
<evidence type="ECO:0000259" key="6">
    <source>
        <dbReference type="PROSITE" id="PS50112"/>
    </source>
</evidence>
<dbReference type="PROSITE" id="PS50112">
    <property type="entry name" value="PAS"/>
    <property type="match status" value="1"/>
</dbReference>
<dbReference type="RefSeq" id="WP_174404443.1">
    <property type="nucleotide sequence ID" value="NZ_BLVO01000012.1"/>
</dbReference>
<dbReference type="Gene3D" id="3.30.450.20">
    <property type="entry name" value="PAS domain"/>
    <property type="match status" value="2"/>
</dbReference>
<dbReference type="Pfam" id="PF00512">
    <property type="entry name" value="HisKA"/>
    <property type="match status" value="1"/>
</dbReference>
<dbReference type="AlphaFoldDB" id="A0A7J0BGH7"/>
<evidence type="ECO:0000256" key="1">
    <source>
        <dbReference type="ARBA" id="ARBA00000085"/>
    </source>
</evidence>
<feature type="transmembrane region" description="Helical" evidence="4">
    <location>
        <begin position="20"/>
        <end position="40"/>
    </location>
</feature>
<dbReference type="InterPro" id="IPR000014">
    <property type="entry name" value="PAS"/>
</dbReference>
<dbReference type="SUPFAM" id="SSF55785">
    <property type="entry name" value="PYP-like sensor domain (PAS domain)"/>
    <property type="match status" value="1"/>
</dbReference>
<sequence>MNDSKQELPTLARLINQKLLNWSGLLFITATLCLGTFFYIKERQFFEATSGALSLNLAGYVDNYISSALSTLNHIGLETEHARATPGENVQATLKRTWEANRQFARLLLIAPDRTVMASAPTGMSNIDFPIPLETITSKGHHIGHPLLLEDGSTTVVYLAHSLPDGSRIVGALKLDAIQDHIRQLQPQDTSAIILTDQWGTVLAHPDSTAMRQQENLGYLPFFSEGELLNKSRMIRMHGECYLASSTAIRNLSWMLITAMPMQDVYLSISMSVAQFLLFLFIIFAFVSLSLAVELKKALLIPFRQLDSSISKLAKGAYGDESDYTETIEELNALHRNFKEMAAEVQLREKEIADARHYVQNILDSMPSVIIGMDGDFVITHINKATEQFFGIHEQEVVGRRFQTMFPSLADYDKVITSSLAEGSPRRLEKQSRRNNEGTFYFDILLYPLSSGGRQGVVLRMEDTTRRVRLEEMMVQTEKMMSVGGLAAGMAHEINNPLGAILQGAQNIERRISADIQANKDAADKVGCRLEQIRDYLAERQVLFFLQGIRQAGSRAAQIVSNMLDFSRASDARRSTVDLNASLDRTVELAANDYDLKKRYDFRSIVITRDYEPELPAVICSTNEIEQVVLNLLRNAAQAMHAKHYGSEEHPEITIRTRSEPDFVRIEVKDNGPGMPDTIRKRVFEPFFTTKEIGVGTGLGLSVSYFIITENHGGTFDVISTPDVGSTFTIRLPRQKESA</sequence>
<dbReference type="Pfam" id="PF02518">
    <property type="entry name" value="HATPase_c"/>
    <property type="match status" value="1"/>
</dbReference>
<evidence type="ECO:0000259" key="5">
    <source>
        <dbReference type="PROSITE" id="PS50109"/>
    </source>
</evidence>
<dbReference type="SMART" id="SM00388">
    <property type="entry name" value="HisKA"/>
    <property type="match status" value="1"/>
</dbReference>
<dbReference type="PROSITE" id="PS50109">
    <property type="entry name" value="HIS_KIN"/>
    <property type="match status" value="1"/>
</dbReference>
<dbReference type="InterPro" id="IPR035965">
    <property type="entry name" value="PAS-like_dom_sf"/>
</dbReference>
<feature type="domain" description="Histidine kinase" evidence="5">
    <location>
        <begin position="489"/>
        <end position="736"/>
    </location>
</feature>
<dbReference type="Proteomes" id="UP000503840">
    <property type="component" value="Unassembled WGS sequence"/>
</dbReference>
<comment type="caution">
    <text evidence="7">The sequence shown here is derived from an EMBL/GenBank/DDBJ whole genome shotgun (WGS) entry which is preliminary data.</text>
</comment>
<dbReference type="PRINTS" id="PR00344">
    <property type="entry name" value="BCTRLSENSOR"/>
</dbReference>
<evidence type="ECO:0000313" key="8">
    <source>
        <dbReference type="Proteomes" id="UP000503840"/>
    </source>
</evidence>
<protein>
    <recommendedName>
        <fullName evidence="2">histidine kinase</fullName>
        <ecNumber evidence="2">2.7.13.3</ecNumber>
    </recommendedName>
</protein>
<keyword evidence="8" id="KW-1185">Reference proteome</keyword>
<organism evidence="7 8">
    <name type="scientific">Desulfovibrio subterraneus</name>
    <dbReference type="NCBI Taxonomy" id="2718620"/>
    <lineage>
        <taxon>Bacteria</taxon>
        <taxon>Pseudomonadati</taxon>
        <taxon>Thermodesulfobacteriota</taxon>
        <taxon>Desulfovibrionia</taxon>
        <taxon>Desulfovibrionales</taxon>
        <taxon>Desulfovibrionaceae</taxon>
        <taxon>Desulfovibrio</taxon>
    </lineage>
</organism>
<dbReference type="Gene3D" id="6.10.340.10">
    <property type="match status" value="1"/>
</dbReference>
<dbReference type="InterPro" id="IPR013656">
    <property type="entry name" value="PAS_4"/>
</dbReference>
<dbReference type="InterPro" id="IPR003661">
    <property type="entry name" value="HisK_dim/P_dom"/>
</dbReference>